<dbReference type="SUPFAM" id="SSF56112">
    <property type="entry name" value="Protein kinase-like (PK-like)"/>
    <property type="match status" value="1"/>
</dbReference>
<organism evidence="3 4">
    <name type="scientific">Favolaschia claudopus</name>
    <dbReference type="NCBI Taxonomy" id="2862362"/>
    <lineage>
        <taxon>Eukaryota</taxon>
        <taxon>Fungi</taxon>
        <taxon>Dikarya</taxon>
        <taxon>Basidiomycota</taxon>
        <taxon>Agaricomycotina</taxon>
        <taxon>Agaricomycetes</taxon>
        <taxon>Agaricomycetidae</taxon>
        <taxon>Agaricales</taxon>
        <taxon>Marasmiineae</taxon>
        <taxon>Mycenaceae</taxon>
        <taxon>Favolaschia</taxon>
    </lineage>
</organism>
<reference evidence="3 4" key="1">
    <citation type="journal article" date="2024" name="J Genomics">
        <title>Draft genome sequencing and assembly of Favolaschia claudopus CIRM-BRFM 2984 isolated from oak limbs.</title>
        <authorList>
            <person name="Navarro D."/>
            <person name="Drula E."/>
            <person name="Chaduli D."/>
            <person name="Cazenave R."/>
            <person name="Ahrendt S."/>
            <person name="Wang J."/>
            <person name="Lipzen A."/>
            <person name="Daum C."/>
            <person name="Barry K."/>
            <person name="Grigoriev I.V."/>
            <person name="Favel A."/>
            <person name="Rosso M.N."/>
            <person name="Martin F."/>
        </authorList>
    </citation>
    <scope>NUCLEOTIDE SEQUENCE [LARGE SCALE GENOMIC DNA]</scope>
    <source>
        <strain evidence="3 4">CIRM-BRFM 2984</strain>
    </source>
</reference>
<dbReference type="InterPro" id="IPR011009">
    <property type="entry name" value="Kinase-like_dom_sf"/>
</dbReference>
<feature type="compositionally biased region" description="Polar residues" evidence="1">
    <location>
        <begin position="180"/>
        <end position="204"/>
    </location>
</feature>
<evidence type="ECO:0000256" key="1">
    <source>
        <dbReference type="SAM" id="MobiDB-lite"/>
    </source>
</evidence>
<dbReference type="Gene3D" id="3.90.1200.10">
    <property type="match status" value="1"/>
</dbReference>
<dbReference type="InterPro" id="IPR002575">
    <property type="entry name" value="Aminoglycoside_PTrfase"/>
</dbReference>
<proteinExistence type="predicted"/>
<comment type="caution">
    <text evidence="3">The sequence shown here is derived from an EMBL/GenBank/DDBJ whole genome shotgun (WGS) entry which is preliminary data.</text>
</comment>
<evidence type="ECO:0000313" key="4">
    <source>
        <dbReference type="Proteomes" id="UP001362999"/>
    </source>
</evidence>
<protein>
    <recommendedName>
        <fullName evidence="2">Aminoglycoside phosphotransferase domain-containing protein</fullName>
    </recommendedName>
</protein>
<feature type="region of interest" description="Disordered" evidence="1">
    <location>
        <begin position="101"/>
        <end position="124"/>
    </location>
</feature>
<sequence>MGWDSRIRKQVNRDAIGRHGWRRVRVVRHRTIGFAEGCIVSERPEEGIDVVSLCTHFQATLIETNRHGNGKEREAREEIAESFAECERLLDFDDRKNAISRPGDREGIPYVGCQPEPTGVSGTELEDRKIGEENETSFAECECLAFELSWLVLRKGHYAVVSLPFLVRGGGLDSERRQEGASQGTRHASTRAQTGLTQEQSQNADKLHAATRDVRVEDEPASRGIVTSETPNPIENLQEVLSACGLPSPTPDELTALRPGKEPGRQAVFAIAQKWIVRIFELHEGYKQPASFLWRILKELEHRGAPSERIRFYGTLPTNKSLHYTVTDYFDGVPLTHELCALPQVREQIVALYRHLGEISVPDTVATVEDYMRPRLELLQRKLSGLSPDIIKQVGQLSPLAELSAFHMLLSHRDLAPENIIAHFGPSVNDCESMTLAVIDWEFAAYVPEFHVGLQMGNRSGRELWGDDFLLRIGLGKSYPERILWTESLCMLAEDYAQCEALEFEAQVNAVILGWESNHVFG</sequence>
<name>A0AAV9ZVR3_9AGAR</name>
<accession>A0AAV9ZVR3</accession>
<evidence type="ECO:0000313" key="3">
    <source>
        <dbReference type="EMBL" id="KAK6992612.1"/>
    </source>
</evidence>
<feature type="domain" description="Aminoglycoside phosphotransferase" evidence="2">
    <location>
        <begin position="273"/>
        <end position="446"/>
    </location>
</feature>
<dbReference type="Proteomes" id="UP001362999">
    <property type="component" value="Unassembled WGS sequence"/>
</dbReference>
<dbReference type="AlphaFoldDB" id="A0AAV9ZVR3"/>
<dbReference type="EMBL" id="JAWWNJ010000108">
    <property type="protein sequence ID" value="KAK6992612.1"/>
    <property type="molecule type" value="Genomic_DNA"/>
</dbReference>
<keyword evidence="4" id="KW-1185">Reference proteome</keyword>
<dbReference type="Pfam" id="PF01636">
    <property type="entry name" value="APH"/>
    <property type="match status" value="1"/>
</dbReference>
<evidence type="ECO:0000259" key="2">
    <source>
        <dbReference type="Pfam" id="PF01636"/>
    </source>
</evidence>
<feature type="region of interest" description="Disordered" evidence="1">
    <location>
        <begin position="171"/>
        <end position="229"/>
    </location>
</feature>
<gene>
    <name evidence="3" type="ORF">R3P38DRAFT_2802148</name>
</gene>
<feature type="compositionally biased region" description="Basic and acidic residues" evidence="1">
    <location>
        <begin position="205"/>
        <end position="221"/>
    </location>
</feature>